<dbReference type="GO" id="GO:0009396">
    <property type="term" value="P:folic acid-containing compound biosynthetic process"/>
    <property type="evidence" value="ECO:0007669"/>
    <property type="project" value="InterPro"/>
</dbReference>
<dbReference type="InterPro" id="IPR005801">
    <property type="entry name" value="ADC_synthase"/>
</dbReference>
<dbReference type="InterPro" id="IPR043132">
    <property type="entry name" value="BCAT-like_C"/>
</dbReference>
<dbReference type="PANTHER" id="PTHR11236:SF50">
    <property type="entry name" value="AMINODEOXYCHORISMATE SYNTHASE COMPONENT 1"/>
    <property type="match status" value="1"/>
</dbReference>
<dbReference type="GO" id="GO:0046820">
    <property type="term" value="F:4-amino-4-deoxychorismate synthase activity"/>
    <property type="evidence" value="ECO:0007669"/>
    <property type="project" value="TreeGrafter"/>
</dbReference>
<accession>A0A2N9M0K0</accession>
<name>A0A2N9M0K0_9BACT</name>
<dbReference type="Gene3D" id="3.20.10.10">
    <property type="entry name" value="D-amino Acid Aminotransferase, subunit A, domain 2"/>
    <property type="match status" value="1"/>
</dbReference>
<dbReference type="InterPro" id="IPR019999">
    <property type="entry name" value="Anth_synth_I-like"/>
</dbReference>
<dbReference type="Gene3D" id="3.30.470.10">
    <property type="match status" value="1"/>
</dbReference>
<dbReference type="SUPFAM" id="SSF56752">
    <property type="entry name" value="D-aminoacid aminotransferase-like PLP-dependent enzymes"/>
    <property type="match status" value="1"/>
</dbReference>
<dbReference type="InterPro" id="IPR036038">
    <property type="entry name" value="Aminotransferase-like"/>
</dbReference>
<keyword evidence="2" id="KW-0456">Lyase</keyword>
<sequence length="656" mass="73515">MNRRHPLPAEVYALVEHSPATVLLEGGKPDGCDFGEKPWTQLFTAPLRVCTAYTAEEILDLFAAIEHGVAEGRCAAGFFTYECGNCFEPKAGMRPPPAGTPLAWFGIYERSYVFNHEAGEFEGAIPPGLERMRTDKRSVTGHEFTRAEQPQKNAGALVPEETLDASFTLTEAEYAQRIAAIHEWIRAGDVYQLNFTAPFRVNAPGSVASHYARLRARQPVNYGAFLHWQPGHYVLSFSPELFFRVDRAGDARRIVTRPMKGTAPRGRTTREDRQVSEWLRTDAKNRSENLMIVDLLRNDLGRLARFGTVRVEDLFNVERYPTLWQMTSTISAELRPGIGFHDIFRALFPCGSITGAPKVRAMQLIAELEKEPRGIYSGAIGFFSPQQTVFNVAIRTLALSGGQGTFGAGSGVVIDSDPAEEFRECLLKAKFLTDPAHRTSDRLIVSQPDEFFLIETMLWNGAYTLLNLHLDRLADSADYFGFACDRAAIRSALEQHARQFVDASPRKVRLLLIDADGNFSINSEPLASSADPARVRISSHRTDPADPTLYHKTTQRPLYALEYQKATRNGYDDVLFLNLRGEVTEGAISNVFIEKEGRWFTPPIECGLLAGVYRRHLLETRPDIEERVLTLDDLHSADVVYLTNAVRGLRRVTIDW</sequence>
<dbReference type="Gene3D" id="3.60.120.10">
    <property type="entry name" value="Anthranilate synthase"/>
    <property type="match status" value="1"/>
</dbReference>
<dbReference type="GO" id="GO:0004049">
    <property type="term" value="F:anthranilate synthase activity"/>
    <property type="evidence" value="ECO:0007669"/>
    <property type="project" value="UniProtKB-EC"/>
</dbReference>
<dbReference type="InterPro" id="IPR043131">
    <property type="entry name" value="BCAT-like_N"/>
</dbReference>
<dbReference type="PRINTS" id="PR00095">
    <property type="entry name" value="ANTSNTHASEI"/>
</dbReference>
<dbReference type="EC" id="4.1.3.27" evidence="2"/>
<gene>
    <name evidence="2" type="ORF">SBA5_70089</name>
</gene>
<dbReference type="Pfam" id="PF01063">
    <property type="entry name" value="Aminotran_4"/>
    <property type="match status" value="1"/>
</dbReference>
<dbReference type="EC" id="4.1.3.38" evidence="2"/>
<dbReference type="OrthoDB" id="9803598at2"/>
<dbReference type="InterPro" id="IPR001544">
    <property type="entry name" value="Aminotrans_IV"/>
</dbReference>
<proteinExistence type="predicted"/>
<dbReference type="Pfam" id="PF00425">
    <property type="entry name" value="Chorismate_bind"/>
    <property type="match status" value="1"/>
</dbReference>
<dbReference type="GO" id="GO:0000162">
    <property type="term" value="P:L-tryptophan biosynthetic process"/>
    <property type="evidence" value="ECO:0007669"/>
    <property type="project" value="TreeGrafter"/>
</dbReference>
<evidence type="ECO:0000313" key="2">
    <source>
        <dbReference type="EMBL" id="SPE28999.1"/>
    </source>
</evidence>
<dbReference type="InterPro" id="IPR005802">
    <property type="entry name" value="ADC_synth_comp_1"/>
</dbReference>
<dbReference type="Proteomes" id="UP000239735">
    <property type="component" value="Unassembled WGS sequence"/>
</dbReference>
<dbReference type="SUPFAM" id="SSF56322">
    <property type="entry name" value="ADC synthase"/>
    <property type="match status" value="1"/>
</dbReference>
<reference evidence="3" key="1">
    <citation type="submission" date="2018-02" db="EMBL/GenBank/DDBJ databases">
        <authorList>
            <person name="Hausmann B."/>
        </authorList>
    </citation>
    <scope>NUCLEOTIDE SEQUENCE [LARGE SCALE GENOMIC DNA]</scope>
    <source>
        <strain evidence="3">Peat soil MAG SbA5</strain>
    </source>
</reference>
<feature type="domain" description="Chorismate-utilising enzyme C-terminal" evidence="1">
    <location>
        <begin position="171"/>
        <end position="428"/>
    </location>
</feature>
<organism evidence="2 3">
    <name type="scientific">Candidatus Sulfuritelmatomonas gaucii</name>
    <dbReference type="NCBI Taxonomy" id="2043161"/>
    <lineage>
        <taxon>Bacteria</taxon>
        <taxon>Pseudomonadati</taxon>
        <taxon>Acidobacteriota</taxon>
        <taxon>Terriglobia</taxon>
        <taxon>Terriglobales</taxon>
        <taxon>Acidobacteriaceae</taxon>
        <taxon>Candidatus Sulfuritelmatomonas</taxon>
    </lineage>
</organism>
<protein>
    <submittedName>
        <fullName evidence="2">Para-aminobenzoate synthase, subunit I</fullName>
        <ecNumber evidence="2">4.1.3.27</ecNumber>
        <ecNumber evidence="2">4.1.3.38</ecNumber>
    </submittedName>
</protein>
<dbReference type="AlphaFoldDB" id="A0A2N9M0K0"/>
<dbReference type="EMBL" id="OKRB01000130">
    <property type="protein sequence ID" value="SPE28999.1"/>
    <property type="molecule type" value="Genomic_DNA"/>
</dbReference>
<dbReference type="InterPro" id="IPR015890">
    <property type="entry name" value="Chorismate_C"/>
</dbReference>
<evidence type="ECO:0000313" key="3">
    <source>
        <dbReference type="Proteomes" id="UP000239735"/>
    </source>
</evidence>
<evidence type="ECO:0000259" key="1">
    <source>
        <dbReference type="Pfam" id="PF00425"/>
    </source>
</evidence>
<dbReference type="PANTHER" id="PTHR11236">
    <property type="entry name" value="AMINOBENZOATE/ANTHRANILATE SYNTHASE"/>
    <property type="match status" value="1"/>
</dbReference>
<dbReference type="GO" id="GO:0008696">
    <property type="term" value="F:4-amino-4-deoxychorismate lyase activity"/>
    <property type="evidence" value="ECO:0007669"/>
    <property type="project" value="UniProtKB-EC"/>
</dbReference>
<dbReference type="NCBIfam" id="TIGR00553">
    <property type="entry name" value="pabB"/>
    <property type="match status" value="1"/>
</dbReference>